<dbReference type="OrthoDB" id="9778383at2"/>
<dbReference type="InterPro" id="IPR045851">
    <property type="entry name" value="AMP-bd_C_sf"/>
</dbReference>
<dbReference type="SUPFAM" id="SSF56801">
    <property type="entry name" value="Acetyl-CoA synthetase-like"/>
    <property type="match status" value="1"/>
</dbReference>
<dbReference type="RefSeq" id="WP_071612528.1">
    <property type="nucleotide sequence ID" value="NZ_CP015756.1"/>
</dbReference>
<protein>
    <submittedName>
        <fullName evidence="9">Uncharacterized protein</fullName>
    </submittedName>
</protein>
<dbReference type="STRING" id="1552.A7L45_09240"/>
<evidence type="ECO:0000256" key="5">
    <source>
        <dbReference type="ARBA" id="ARBA00054605"/>
    </source>
</evidence>
<dbReference type="GO" id="GO:0016874">
    <property type="term" value="F:ligase activity"/>
    <property type="evidence" value="ECO:0007669"/>
    <property type="project" value="UniProtKB-KW"/>
</dbReference>
<dbReference type="InterPro" id="IPR042099">
    <property type="entry name" value="ANL_N_sf"/>
</dbReference>
<dbReference type="PROSITE" id="PS00455">
    <property type="entry name" value="AMP_BINDING"/>
    <property type="match status" value="1"/>
</dbReference>
<evidence type="ECO:0000256" key="2">
    <source>
        <dbReference type="ARBA" id="ARBA00022598"/>
    </source>
</evidence>
<dbReference type="PANTHER" id="PTHR45398">
    <property type="match status" value="1"/>
</dbReference>
<dbReference type="InterPro" id="IPR000873">
    <property type="entry name" value="AMP-dep_synth/lig_dom"/>
</dbReference>
<dbReference type="Pfam" id="PF00501">
    <property type="entry name" value="AMP-binding"/>
    <property type="match status" value="1"/>
</dbReference>
<evidence type="ECO:0000256" key="4">
    <source>
        <dbReference type="ARBA" id="ARBA00022840"/>
    </source>
</evidence>
<evidence type="ECO:0000313" key="10">
    <source>
        <dbReference type="Proteomes" id="UP000182569"/>
    </source>
</evidence>
<dbReference type="InterPro" id="IPR025110">
    <property type="entry name" value="AMP-bd_C"/>
</dbReference>
<keyword evidence="3" id="KW-0547">Nucleotide-binding</keyword>
<evidence type="ECO:0000256" key="6">
    <source>
        <dbReference type="ARBA" id="ARBA00061336"/>
    </source>
</evidence>
<dbReference type="InterPro" id="IPR020845">
    <property type="entry name" value="AMP-binding_CS"/>
</dbReference>
<proteinExistence type="inferred from homology"/>
<keyword evidence="10" id="KW-1185">Reference proteome</keyword>
<gene>
    <name evidence="9" type="ORF">A7L45_09240</name>
</gene>
<dbReference type="NCBIfam" id="NF003417">
    <property type="entry name" value="PRK04813.1"/>
    <property type="match status" value="1"/>
</dbReference>
<keyword evidence="2" id="KW-0436">Ligase</keyword>
<reference evidence="10" key="1">
    <citation type="journal article" date="2016" name="Front. Microbiol.">
        <title>Complete Genome Sequence of Clostridium estertheticum DSM 8809, a Microbe Identified in Spoiled Vacuum Packed Beef.</title>
        <authorList>
            <person name="Yu Z."/>
            <person name="Gunn L."/>
            <person name="Brennan E."/>
            <person name="Reid R."/>
            <person name="Wall P.G."/>
            <person name="Gaora O.P."/>
            <person name="Hurley D."/>
            <person name="Bolton D."/>
            <person name="Fanning S."/>
        </authorList>
    </citation>
    <scope>NUCLEOTIDE SEQUENCE [LARGE SCALE GENOMIC DNA]</scope>
    <source>
        <strain evidence="10">DSM 8809</strain>
    </source>
</reference>
<dbReference type="AlphaFoldDB" id="A0A1J0GFY6"/>
<feature type="domain" description="AMP-binding enzyme C-terminal" evidence="8">
    <location>
        <begin position="406"/>
        <end position="481"/>
    </location>
</feature>
<evidence type="ECO:0000256" key="3">
    <source>
        <dbReference type="ARBA" id="ARBA00022741"/>
    </source>
</evidence>
<organism evidence="9 10">
    <name type="scientific">Clostridium estertheticum subsp. estertheticum</name>
    <dbReference type="NCBI Taxonomy" id="1552"/>
    <lineage>
        <taxon>Bacteria</taxon>
        <taxon>Bacillati</taxon>
        <taxon>Bacillota</taxon>
        <taxon>Clostridia</taxon>
        <taxon>Eubacteriales</taxon>
        <taxon>Clostridiaceae</taxon>
        <taxon>Clostridium</taxon>
    </lineage>
</organism>
<accession>A0A1J0GFY6</accession>
<evidence type="ECO:0000256" key="1">
    <source>
        <dbReference type="ARBA" id="ARBA00022490"/>
    </source>
</evidence>
<comment type="function">
    <text evidence="5">Catalyzes the first step in the D-alanylation of lipoteichoic acid (LTA), the activation of D-alanine and its transfer onto the D-alanyl carrier protein (Dcp) DltC. In an ATP-dependent two-step reaction, forms a high energy D-alanyl-AMP intermediate, followed by transfer of the D-alanyl residue as a thiol ester to the phosphopantheinyl prosthetic group of the Dcp. D-alanylation of LTA plays an important role in modulating the properties of the cell wall in Gram-positive bacteria, influencing the net charge of the cell wall.</text>
</comment>
<sequence length="491" mass="55837">MDFINTIENYCTTNKVAHIYKNSNLTYSELKTKSDSLAVNLINLFGKDKTPIIVYGHKDHLMLISFLACAKSGHPYIPLDISTPLTRLKDILIISGAKLIINTSDDLSDLPANIVLNKIDLEKRLLQYENKIPNISYRLKGEDIYYIIYTSGSTGKPKGVQITKNCIQSFIDWSITLINENDKIFMNQAPFSFDLSVMDTYLSLVSGSILYSIDKDMIANLPELFVNFKSSGITTWVSTPSFAEMSLQSEQFNEKLLPKLNQMLFCGETLSKECVKKLFERFPTIKIINFYGPTEATVAVTAVEIKKEMLLSKETLPVGYVKKDCEIIIEENTNEILILGDSVSVGYFADPTLTEKFFFKREISGVKKRGYRTGDMGYTVNGLLYYEGRIDNQIKLHGYRVEIEDIENNIRKLPFIKNAVVVPIKEKGTIKYLVTAVVLNDKFEGNIILTVKKFLRDLLPSYMIPRKVKVIKVLPMNANGKIDRKKIMEEF</sequence>
<dbReference type="PRINTS" id="PR00154">
    <property type="entry name" value="AMPBINDING"/>
</dbReference>
<keyword evidence="4" id="KW-0067">ATP-binding</keyword>
<evidence type="ECO:0000259" key="8">
    <source>
        <dbReference type="Pfam" id="PF13193"/>
    </source>
</evidence>
<dbReference type="CDD" id="cd05945">
    <property type="entry name" value="DltA"/>
    <property type="match status" value="1"/>
</dbReference>
<dbReference type="InterPro" id="IPR020459">
    <property type="entry name" value="AMP-binding"/>
</dbReference>
<keyword evidence="1" id="KW-0963">Cytoplasm</keyword>
<dbReference type="Gene3D" id="3.40.50.12780">
    <property type="entry name" value="N-terminal domain of ligase-like"/>
    <property type="match status" value="1"/>
</dbReference>
<dbReference type="Gene3D" id="3.30.300.30">
    <property type="match status" value="1"/>
</dbReference>
<dbReference type="GO" id="GO:0005524">
    <property type="term" value="F:ATP binding"/>
    <property type="evidence" value="ECO:0007669"/>
    <property type="project" value="UniProtKB-KW"/>
</dbReference>
<evidence type="ECO:0000313" key="9">
    <source>
        <dbReference type="EMBL" id="APC40237.1"/>
    </source>
</evidence>
<dbReference type="EMBL" id="CP015756">
    <property type="protein sequence ID" value="APC40237.1"/>
    <property type="molecule type" value="Genomic_DNA"/>
</dbReference>
<comment type="similarity">
    <text evidence="6">Belongs to the ATP-dependent AMP-binding enzyme family. DltA subfamily.</text>
</comment>
<dbReference type="InterPro" id="IPR044507">
    <property type="entry name" value="DltA-like"/>
</dbReference>
<dbReference type="KEGG" id="ceu:A7L45_09240"/>
<dbReference type="PANTHER" id="PTHR45398:SF1">
    <property type="entry name" value="ENZYME, PUTATIVE (JCVI)-RELATED"/>
    <property type="match status" value="1"/>
</dbReference>
<name>A0A1J0GFY6_9CLOT</name>
<dbReference type="Proteomes" id="UP000182569">
    <property type="component" value="Chromosome"/>
</dbReference>
<evidence type="ECO:0000259" key="7">
    <source>
        <dbReference type="Pfam" id="PF00501"/>
    </source>
</evidence>
<dbReference type="Pfam" id="PF13193">
    <property type="entry name" value="AMP-binding_C"/>
    <property type="match status" value="1"/>
</dbReference>
<feature type="domain" description="AMP-dependent synthetase/ligase" evidence="7">
    <location>
        <begin position="12"/>
        <end position="347"/>
    </location>
</feature>
<dbReference type="FunFam" id="3.30.300.30:FF:000012">
    <property type="entry name" value="D-alanine--D-alanyl carrier protein ligase"/>
    <property type="match status" value="1"/>
</dbReference>